<dbReference type="GO" id="GO:0003352">
    <property type="term" value="P:regulation of cilium movement"/>
    <property type="evidence" value="ECO:0007669"/>
    <property type="project" value="TreeGrafter"/>
</dbReference>
<feature type="domain" description="Dynein regulatory complex protein 1/2 N-terminal" evidence="5">
    <location>
        <begin position="90"/>
        <end position="192"/>
    </location>
</feature>
<dbReference type="Proteomes" id="UP000639338">
    <property type="component" value="Unassembled WGS sequence"/>
</dbReference>
<dbReference type="EMBL" id="JACMRX010000001">
    <property type="protein sequence ID" value="KAF7997564.1"/>
    <property type="molecule type" value="Genomic_DNA"/>
</dbReference>
<dbReference type="AlphaFoldDB" id="A0A835CVS6"/>
<protein>
    <recommendedName>
        <fullName evidence="9">Dynein regulatory complex protein 1</fullName>
    </recommendedName>
</protein>
<evidence type="ECO:0000259" key="5">
    <source>
        <dbReference type="Pfam" id="PF14772"/>
    </source>
</evidence>
<feature type="coiled-coil region" evidence="3">
    <location>
        <begin position="273"/>
        <end position="300"/>
    </location>
</feature>
<dbReference type="PANTHER" id="PTHR21625">
    <property type="entry name" value="NYD-SP28 PROTEIN"/>
    <property type="match status" value="1"/>
</dbReference>
<gene>
    <name evidence="7" type="ORF">HCN44_006135</name>
</gene>
<name>A0A835CVS6_APHGI</name>
<dbReference type="GO" id="GO:0060285">
    <property type="term" value="P:cilium-dependent cell motility"/>
    <property type="evidence" value="ECO:0007669"/>
    <property type="project" value="TreeGrafter"/>
</dbReference>
<dbReference type="InterPro" id="IPR029440">
    <property type="entry name" value="DRC1_C"/>
</dbReference>
<evidence type="ECO:0000313" key="7">
    <source>
        <dbReference type="EMBL" id="KAF7997564.1"/>
    </source>
</evidence>
<feature type="region of interest" description="Disordered" evidence="4">
    <location>
        <begin position="1"/>
        <end position="27"/>
    </location>
</feature>
<sequence length="742" mass="88204">MINTSENRQMQEETTDKSEDISDMSQDAQQRKLARCIRIQKRLYVENEHNDMEDEEIIVVTETEKQINESDELLEKLIIEGEEIVSNIRVANDARENQRREDFIAVRSNLLERLKKEAEISTKKYQEIEKQWSSILELNDPLDIYNEIELQKNERCTKLLAQKDVIIDELKKEIKNADEIFQQDQKQQSDEINLLIERIDTQINTISKAYRQELIFIEDTLKNERTNILKNITKEWNDLFEKGRNEEMKGVEKRREIMSDYEKQMDNVLTENQEQYKSRKKYLEIECQNLQQEVQNMKVLCMMNIEKLDYSYAVLKHREDENIIVKNQQKKRINKLYDTMNSLKKLHSDMKIKTDIKIEKIQEQVLKSQKNIQQLKAKSNYFIINNDKQFMQIWEMNKNIANDLVEEILNADKIIHEKILAINPEPCEEDIFKNDYFPLNHEPIKSEEKNTDNLEKLSNLKIISSQETKDQDKKLLNDMIKKISDKTSFLVEDKTNELLLSYGELNKIIIKLDIVFQSLNITSIDQINLLMEYFLPYTFCPTCDELINKPPTPEKSEESKILTKCHENLPARTKQLIDNVQKILPHQIENNQLVLMTDKNIEQVKNKEFNCSKDHVLEIETKHVIKALKEFIEKYHEDIKHEIPQDYKKQNTSKNISEKEINEYWKKYENIFTDEKIKLWDGLVDGLHMYRGILKERQKLINETESLYEQNLELCRLLDTYKDKPKTCGIKKAPTTADSQKS</sequence>
<dbReference type="InterPro" id="IPR039505">
    <property type="entry name" value="DRC1/2_N"/>
</dbReference>
<comment type="similarity">
    <text evidence="1">Belongs to the DRC1 family.</text>
</comment>
<evidence type="ECO:0000256" key="4">
    <source>
        <dbReference type="SAM" id="MobiDB-lite"/>
    </source>
</evidence>
<dbReference type="Pfam" id="PF14772">
    <property type="entry name" value="NYD-SP28"/>
    <property type="match status" value="1"/>
</dbReference>
<feature type="coiled-coil region" evidence="3">
    <location>
        <begin position="326"/>
        <end position="378"/>
    </location>
</feature>
<dbReference type="Pfam" id="PF14775">
    <property type="entry name" value="NYD-SP28_assoc"/>
    <property type="match status" value="1"/>
</dbReference>
<evidence type="ECO:0000256" key="1">
    <source>
        <dbReference type="ARBA" id="ARBA00009688"/>
    </source>
</evidence>
<reference evidence="7 8" key="1">
    <citation type="submission" date="2020-08" db="EMBL/GenBank/DDBJ databases">
        <title>Aphidius gifuensis genome sequencing and assembly.</title>
        <authorList>
            <person name="Du Z."/>
        </authorList>
    </citation>
    <scope>NUCLEOTIDE SEQUENCE [LARGE SCALE GENOMIC DNA]</scope>
    <source>
        <strain evidence="7">YNYX2018</strain>
        <tissue evidence="7">Adults</tissue>
    </source>
</reference>
<dbReference type="OrthoDB" id="10260459at2759"/>
<evidence type="ECO:0008006" key="9">
    <source>
        <dbReference type="Google" id="ProtNLM"/>
    </source>
</evidence>
<organism evidence="7 8">
    <name type="scientific">Aphidius gifuensis</name>
    <name type="common">Parasitoid wasp</name>
    <dbReference type="NCBI Taxonomy" id="684658"/>
    <lineage>
        <taxon>Eukaryota</taxon>
        <taxon>Metazoa</taxon>
        <taxon>Ecdysozoa</taxon>
        <taxon>Arthropoda</taxon>
        <taxon>Hexapoda</taxon>
        <taxon>Insecta</taxon>
        <taxon>Pterygota</taxon>
        <taxon>Neoptera</taxon>
        <taxon>Endopterygota</taxon>
        <taxon>Hymenoptera</taxon>
        <taxon>Apocrita</taxon>
        <taxon>Ichneumonoidea</taxon>
        <taxon>Braconidae</taxon>
        <taxon>Aphidiinae</taxon>
        <taxon>Aphidius</taxon>
    </lineage>
</organism>
<dbReference type="InterPro" id="IPR039750">
    <property type="entry name" value="DRC1/DRC2"/>
</dbReference>
<accession>A0A835CVS6</accession>
<dbReference type="PANTHER" id="PTHR21625:SF1">
    <property type="entry name" value="DYNEIN REGULATORY COMPLEX PROTEIN 1"/>
    <property type="match status" value="1"/>
</dbReference>
<feature type="domain" description="Dynein regulatory complex protein 1 C-terminal" evidence="6">
    <location>
        <begin position="663"/>
        <end position="721"/>
    </location>
</feature>
<comment type="caution">
    <text evidence="7">The sequence shown here is derived from an EMBL/GenBank/DDBJ whole genome shotgun (WGS) entry which is preliminary data.</text>
</comment>
<feature type="compositionally biased region" description="Basic and acidic residues" evidence="4">
    <location>
        <begin position="9"/>
        <end position="20"/>
    </location>
</feature>
<dbReference type="GO" id="GO:0005858">
    <property type="term" value="C:axonemal dynein complex"/>
    <property type="evidence" value="ECO:0007669"/>
    <property type="project" value="InterPro"/>
</dbReference>
<keyword evidence="2 3" id="KW-0175">Coiled coil</keyword>
<evidence type="ECO:0000256" key="2">
    <source>
        <dbReference type="ARBA" id="ARBA00023054"/>
    </source>
</evidence>
<evidence type="ECO:0000313" key="8">
    <source>
        <dbReference type="Proteomes" id="UP000639338"/>
    </source>
</evidence>
<proteinExistence type="inferred from homology"/>
<keyword evidence="8" id="KW-1185">Reference proteome</keyword>
<evidence type="ECO:0000259" key="6">
    <source>
        <dbReference type="Pfam" id="PF14775"/>
    </source>
</evidence>
<dbReference type="GO" id="GO:0070286">
    <property type="term" value="P:axonemal dynein complex assembly"/>
    <property type="evidence" value="ECO:0007669"/>
    <property type="project" value="InterPro"/>
</dbReference>
<evidence type="ECO:0000256" key="3">
    <source>
        <dbReference type="SAM" id="Coils"/>
    </source>
</evidence>
<feature type="coiled-coil region" evidence="3">
    <location>
        <begin position="160"/>
        <end position="187"/>
    </location>
</feature>